<evidence type="ECO:0000313" key="2">
    <source>
        <dbReference type="EMBL" id="ADJ46932.1"/>
    </source>
</evidence>
<dbReference type="GeneID" id="92872876"/>
<sequence length="434" mass="45772">MNELPKKIKRTAAAVAGAVASEVAGNVLTPGSPAASAPPPPPQPVVAETAHDVPAHEYVPQVETSTVTRGEDGHVEAQTGTVWHPETTGGVPLEELPTVEEFEQIDVREDEFGNFIIDATERFVVHNHGRDEVYVDHQHLVVPGDGTPGDTDIDIVQDAGIVVHENPDGTITVEHEGSLTYELTPDAPGHGDIEVFQDETVLLDEAGTGPPGIEVGVVVDEQAEAEDPFGEPAGPVVHQTEVIADKGRGATVTAQVTAPAPALPGPLPPPVVTAVRVPSTVDSAPVAVETTLAASASLAEHPVPRHSFATGREPVHHDAGEVTGTRPHPAEKEHPFEPPRHPDPAEKESPFEPPGHPDRAENEHPFEPPRHDGPQPDSVPAARHLPDDPPPAPHDPTPEVPHHLPAHEDHHIEEPEPVPADHPAADHAHTGDGG</sequence>
<protein>
    <submittedName>
        <fullName evidence="2">Uncharacterized protein</fullName>
    </submittedName>
</protein>
<feature type="compositionally biased region" description="Basic and acidic residues" evidence="1">
    <location>
        <begin position="396"/>
        <end position="414"/>
    </location>
</feature>
<evidence type="ECO:0000313" key="3">
    <source>
        <dbReference type="Proteomes" id="UP000000328"/>
    </source>
</evidence>
<dbReference type="EMBL" id="CP002000">
    <property type="protein sequence ID" value="ADJ46932.1"/>
    <property type="molecule type" value="Genomic_DNA"/>
</dbReference>
<organism evidence="2 3">
    <name type="scientific">Amycolatopsis mediterranei (strain U-32)</name>
    <dbReference type="NCBI Taxonomy" id="749927"/>
    <lineage>
        <taxon>Bacteria</taxon>
        <taxon>Bacillati</taxon>
        <taxon>Actinomycetota</taxon>
        <taxon>Actinomycetes</taxon>
        <taxon>Pseudonocardiales</taxon>
        <taxon>Pseudonocardiaceae</taxon>
        <taxon>Amycolatopsis</taxon>
    </lineage>
</organism>
<dbReference type="PATRIC" id="fig|749927.5.peg.5354"/>
<gene>
    <name evidence="2" type="ordered locus">AMED_5169</name>
</gene>
<dbReference type="Proteomes" id="UP000000328">
    <property type="component" value="Chromosome"/>
</dbReference>
<reference evidence="2 3" key="1">
    <citation type="journal article" date="2010" name="Cell Res.">
        <title>Complete genome sequence of the rifamycin SV-producing Amycolatopsis mediterranei U32 revealed its genetic characteristics in phylogeny and metabolism.</title>
        <authorList>
            <person name="Zhao W."/>
            <person name="Zhong Y."/>
            <person name="Yuan H."/>
            <person name="Wang J."/>
            <person name="Zheng H."/>
            <person name="Wang Y."/>
            <person name="Cen X."/>
            <person name="Xu F."/>
            <person name="Bai J."/>
            <person name="Han X."/>
            <person name="Lu G."/>
            <person name="Zhu Y."/>
            <person name="Shao Z."/>
            <person name="Yan H."/>
            <person name="Li C."/>
            <person name="Peng N."/>
            <person name="Zhang Z."/>
            <person name="Zhang Y."/>
            <person name="Lin W."/>
            <person name="Fan Y."/>
            <person name="Qin Z."/>
            <person name="Hu Y."/>
            <person name="Zhu B."/>
            <person name="Wang S."/>
            <person name="Ding X."/>
            <person name="Zhao G.P."/>
        </authorList>
    </citation>
    <scope>NUCLEOTIDE SEQUENCE [LARGE SCALE GENOMIC DNA]</scope>
    <source>
        <strain evidence="3">U-32</strain>
    </source>
</reference>
<dbReference type="HOGENOM" id="CLU_631122_0_0_11"/>
<evidence type="ECO:0000256" key="1">
    <source>
        <dbReference type="SAM" id="MobiDB-lite"/>
    </source>
</evidence>
<accession>A0A0H3D9G0</accession>
<feature type="compositionally biased region" description="Basic and acidic residues" evidence="1">
    <location>
        <begin position="423"/>
        <end position="434"/>
    </location>
</feature>
<feature type="region of interest" description="Disordered" evidence="1">
    <location>
        <begin position="297"/>
        <end position="434"/>
    </location>
</feature>
<feature type="compositionally biased region" description="Basic and acidic residues" evidence="1">
    <location>
        <begin position="328"/>
        <end position="374"/>
    </location>
</feature>
<proteinExistence type="predicted"/>
<dbReference type="KEGG" id="amd:AMED_5169"/>
<dbReference type="OrthoDB" id="3614874at2"/>
<name>A0A0H3D9G0_AMYMU</name>
<dbReference type="RefSeq" id="WP_013226993.1">
    <property type="nucleotide sequence ID" value="NC_014318.1"/>
</dbReference>
<dbReference type="AlphaFoldDB" id="A0A0H3D9G0"/>